<dbReference type="Proteomes" id="UP000197003">
    <property type="component" value="Chromosome"/>
</dbReference>
<feature type="chain" id="PRO_5012983876" evidence="2">
    <location>
        <begin position="23"/>
        <end position="974"/>
    </location>
</feature>
<dbReference type="Gene3D" id="3.50.30.30">
    <property type="match status" value="1"/>
</dbReference>
<sequence>MKKVKVLLTSACIFSLISGLVACQMKDTKSAVSKSETAATGAFSNEPHTLVGEARQLTFTGPKSGEGYFSPDGKKMIFQSEREPGNPFYQMYILDLISGDTTRVSPGHGKTTCGWIHPSMKKVLYSSTHLDPETKKKTQEEYDNRKKAVKARYSWSFDDNYDIFSSDLNGKSIQRLTREKGYDAEGSYSPDGQWIAFASNRAGYTEKLEGEDKKLFEQDPSYMMDIYIMKADGTEVKRLTDSKGYDGGPFFSADGKKITWRRFSPNGSTAEIFTMNVDGSDQKQVTKLKSMSWAPYFHPSGDYIIFGSSVLGYHNFELFIVDAEGKKAPVRVTSDEGFDGLPVFTPDGNSLSWTHRNEKGDSQIFIAKWDDAQARKLLGLSAQDPAAGSLTAEVKVEDIKKWVYYLASPELQGRGTGTGEEKIYTAKLAQLLKSWGLTGAGPNGSFFETFEFTSGVGLGAANSLEVVGSFKKKYTVSKDFEPVSFSKTGDFREAPVVFAGYGIKAPASDKEAEYNSYKGLDVKGKWVMVLSDLPANVSPQRRHYLNLYSRLQHKVTVAKNEGAVGIIVTNGPESGLPEKFGKIKFEGSLSESTLGVLRLSTSAAQEMIRYAGQDLIKLQMKLDKGEMLEGFVIPSAYIKAQVDLQFQKAQGINVVAKLAVVGADSAVMIGAHGDHLGHGQFGSSLAKTGEAGKAHVGADDNASGVAGVMELAHYYANLKASKPGLLKKNIYFGIWSGEELGNLGSSHFTKNMAKHNITAYINMDMIGRFKDRVFVQGLGSADNWTRLAEEVGVRSAVPMIVQEDPYLPTDSLAFYLAGVPTANFFTGSHAEYHSPRDIPEMVNYEGVARVLTAVRSLTDLLVDSKLPMVKYVKVAGAQNRLEGRSFRVYLGTVPDYSQEGVKGVRISGASKDSPAEKAGLKDKDIITEFGGTKIENLYDYVYTLQSVKPNQETIMKILRDGKPLELKITPKLKE</sequence>
<dbReference type="Pfam" id="PF02225">
    <property type="entry name" value="PA"/>
    <property type="match status" value="1"/>
</dbReference>
<dbReference type="SUPFAM" id="SSF82171">
    <property type="entry name" value="DPP6 N-terminal domain-like"/>
    <property type="match status" value="1"/>
</dbReference>
<evidence type="ECO:0000256" key="1">
    <source>
        <dbReference type="ARBA" id="ARBA00009820"/>
    </source>
</evidence>
<evidence type="ECO:0000256" key="2">
    <source>
        <dbReference type="SAM" id="SignalP"/>
    </source>
</evidence>
<organism evidence="4 5">
    <name type="scientific">Bdellovibrio bacteriovorus</name>
    <dbReference type="NCBI Taxonomy" id="959"/>
    <lineage>
        <taxon>Bacteria</taxon>
        <taxon>Pseudomonadati</taxon>
        <taxon>Bdellovibrionota</taxon>
        <taxon>Bdellovibrionia</taxon>
        <taxon>Bdellovibrionales</taxon>
        <taxon>Pseudobdellovibrionaceae</taxon>
        <taxon>Bdellovibrio</taxon>
    </lineage>
</organism>
<dbReference type="RefSeq" id="WP_088565203.1">
    <property type="nucleotide sequence ID" value="NZ_CP020946.1"/>
</dbReference>
<dbReference type="InterPro" id="IPR011659">
    <property type="entry name" value="WD40"/>
</dbReference>
<dbReference type="CDD" id="cd04822">
    <property type="entry name" value="PA_M28_1_3"/>
    <property type="match status" value="1"/>
</dbReference>
<evidence type="ECO:0000259" key="3">
    <source>
        <dbReference type="SMART" id="SM00228"/>
    </source>
</evidence>
<dbReference type="Gene3D" id="2.30.42.10">
    <property type="match status" value="1"/>
</dbReference>
<dbReference type="OrthoDB" id="9812921at2"/>
<dbReference type="Pfam" id="PF07676">
    <property type="entry name" value="PD40"/>
    <property type="match status" value="4"/>
</dbReference>
<accession>A0A1Z3N8A5</accession>
<evidence type="ECO:0000313" key="4">
    <source>
        <dbReference type="EMBL" id="ASD63679.1"/>
    </source>
</evidence>
<keyword evidence="2" id="KW-0732">Signal</keyword>
<dbReference type="InterPro" id="IPR001478">
    <property type="entry name" value="PDZ"/>
</dbReference>
<dbReference type="PANTHER" id="PTHR36842">
    <property type="entry name" value="PROTEIN TOLB HOMOLOG"/>
    <property type="match status" value="1"/>
</dbReference>
<protein>
    <submittedName>
        <fullName evidence="4">Biopolymer transporter Tol</fullName>
    </submittedName>
</protein>
<dbReference type="InterPro" id="IPR007484">
    <property type="entry name" value="Peptidase_M28"/>
</dbReference>
<dbReference type="Pfam" id="PF04389">
    <property type="entry name" value="Peptidase_M28"/>
    <property type="match status" value="1"/>
</dbReference>
<dbReference type="SUPFAM" id="SSF53187">
    <property type="entry name" value="Zn-dependent exopeptidases"/>
    <property type="match status" value="1"/>
</dbReference>
<feature type="signal peptide" evidence="2">
    <location>
        <begin position="1"/>
        <end position="22"/>
    </location>
</feature>
<name>A0A1Z3N8A5_BDEBC</name>
<dbReference type="SUPFAM" id="SSF52025">
    <property type="entry name" value="PA domain"/>
    <property type="match status" value="1"/>
</dbReference>
<feature type="domain" description="PDZ" evidence="3">
    <location>
        <begin position="887"/>
        <end position="961"/>
    </location>
</feature>
<proteinExistence type="inferred from homology"/>
<dbReference type="PROSITE" id="PS51257">
    <property type="entry name" value="PROKAR_LIPOPROTEIN"/>
    <property type="match status" value="1"/>
</dbReference>
<reference evidence="4 5" key="1">
    <citation type="submission" date="2017-04" db="EMBL/GenBank/DDBJ databases">
        <title>Whole genome sequence of Bdellovibrio bacteriovorus strain SSB218315.</title>
        <authorList>
            <person name="Oyedara O."/>
            <person name="Rodriguez-Perez M.A."/>
        </authorList>
    </citation>
    <scope>NUCLEOTIDE SEQUENCE [LARGE SCALE GENOMIC DNA]</scope>
    <source>
        <strain evidence="4 5">SSB218315</strain>
    </source>
</reference>
<dbReference type="InterPro" id="IPR036034">
    <property type="entry name" value="PDZ_sf"/>
</dbReference>
<dbReference type="EMBL" id="CP020946">
    <property type="protein sequence ID" value="ASD63679.1"/>
    <property type="molecule type" value="Genomic_DNA"/>
</dbReference>
<comment type="similarity">
    <text evidence="1">Belongs to the TolB family.</text>
</comment>
<dbReference type="SUPFAM" id="SSF50156">
    <property type="entry name" value="PDZ domain-like"/>
    <property type="match status" value="1"/>
</dbReference>
<dbReference type="Gene3D" id="3.40.630.10">
    <property type="entry name" value="Zn peptidases"/>
    <property type="match status" value="1"/>
</dbReference>
<dbReference type="InterPro" id="IPR046450">
    <property type="entry name" value="PA_dom_sf"/>
</dbReference>
<dbReference type="Gene3D" id="2.120.10.30">
    <property type="entry name" value="TolB, C-terminal domain"/>
    <property type="match status" value="4"/>
</dbReference>
<dbReference type="Pfam" id="PF13180">
    <property type="entry name" value="PDZ_2"/>
    <property type="match status" value="1"/>
</dbReference>
<dbReference type="InterPro" id="IPR003137">
    <property type="entry name" value="PA_domain"/>
</dbReference>
<dbReference type="SMART" id="SM00228">
    <property type="entry name" value="PDZ"/>
    <property type="match status" value="1"/>
</dbReference>
<dbReference type="PANTHER" id="PTHR36842:SF1">
    <property type="entry name" value="PROTEIN TOLB"/>
    <property type="match status" value="1"/>
</dbReference>
<gene>
    <name evidence="4" type="ORF">B9G79_08875</name>
</gene>
<dbReference type="AlphaFoldDB" id="A0A1Z3N8A5"/>
<dbReference type="InterPro" id="IPR011042">
    <property type="entry name" value="6-blade_b-propeller_TolB-like"/>
</dbReference>
<evidence type="ECO:0000313" key="5">
    <source>
        <dbReference type="Proteomes" id="UP000197003"/>
    </source>
</evidence>